<evidence type="ECO:0000259" key="12">
    <source>
        <dbReference type="Pfam" id="PF07715"/>
    </source>
</evidence>
<organism evidence="13 14">
    <name type="scientific">Sphingomonas kyeonggiensis</name>
    <dbReference type="NCBI Taxonomy" id="1268553"/>
    <lineage>
        <taxon>Bacteria</taxon>
        <taxon>Pseudomonadati</taxon>
        <taxon>Pseudomonadota</taxon>
        <taxon>Alphaproteobacteria</taxon>
        <taxon>Sphingomonadales</taxon>
        <taxon>Sphingomonadaceae</taxon>
        <taxon>Sphingomonas</taxon>
    </lineage>
</organism>
<keyword evidence="5 9" id="KW-0798">TonB box</keyword>
<sequence>MINLNRYFLFATSSAVALATMPVAAMAQDSAPDTAEIGVQEQEDPATNQIIVSGIRRSLESAQSVKQDSDQIIDSVVAEDIGKLPDVTASESLARIPGVTVTRDAGVAQGVRIRGLPDLATTYNGREVFTAEGRFVQLQDFPSNSIARIDVYKSASADLLEAGLAGLVDVKSRKPFDFKGTRVTGYLGGVHWYQSQRLGIEANGLASTRWKTGIGEMGFLIEGSYADTKYIDSSRAVAQDIRNRTNITGYPQLRYPNFVNTDYASATRWRPNVDAAFQWRPSSTLEIYLDGLYQGYRGRGDGHNLQVVSGDAATLTNITLIPGTNQAASFDAAAGTGAAPTGAQQINDQSTDTYQAGGGFIWKSGRLKLTGDVAYTESTFINRNVAFNYTLTSSPARHFEFDTSEGVGGGTVNLINYDLYNLGNYRWTGLTQSGNRGHGQSWQGRLDLDYKLDNFILTNLQAGLRFSNRDADSYSYAQSTYAAPAGQTYSVLASMLNIQPAAGGFRNDSAASIRTWLSPTRESLIANLDTLRSMTTLTVNGVTTTLAKGDPTWGSPVYTSNEKLYTGYVQARYAFEIAGVPFDGLIGVRATQADVAINGLRRSTTGTGATAVTTVTPISTSSSNSDFLPNVSMRIKLDPKLQMRIAYTETRTRPGFGQLNPTITIGALPTGNTCADPNGADCIRSASSGNPDLKPTTSKNYDASVEYYFSRSGALTVGGFYKDVNGFINTFTTDVADAEFGRLRMSQPQNGGAGRIKGIEAGVRSFLRAPWLPDWMSNFGGMVNYTYLDAKSVLAPSLAATLPGLQRIAGTSKHTINTSAWYENKVLSLRLSYNWRSDFIDSYGQVADPALGNPAPLGPTLPITVDARGTMDFAATLQPTDNITLSFNVNNLAGGAYRNYRTFNAAGQAYAWQTRFLESVYRAGIRFRF</sequence>
<evidence type="ECO:0000256" key="4">
    <source>
        <dbReference type="ARBA" id="ARBA00022692"/>
    </source>
</evidence>
<evidence type="ECO:0000256" key="2">
    <source>
        <dbReference type="ARBA" id="ARBA00022448"/>
    </source>
</evidence>
<evidence type="ECO:0000313" key="13">
    <source>
        <dbReference type="EMBL" id="MBB4839623.1"/>
    </source>
</evidence>
<keyword evidence="13" id="KW-0675">Receptor</keyword>
<dbReference type="AlphaFoldDB" id="A0A7W7K2Y4"/>
<dbReference type="PANTHER" id="PTHR40980:SF3">
    <property type="entry name" value="TONB-DEPENDENT RECEPTOR-LIKE BETA-BARREL DOMAIN-CONTAINING PROTEIN"/>
    <property type="match status" value="1"/>
</dbReference>
<accession>A0A7W7K2Y4</accession>
<comment type="caution">
    <text evidence="13">The sequence shown here is derived from an EMBL/GenBank/DDBJ whole genome shotgun (WGS) entry which is preliminary data.</text>
</comment>
<dbReference type="InterPro" id="IPR010104">
    <property type="entry name" value="TonB_rcpt_bac"/>
</dbReference>
<gene>
    <name evidence="13" type="ORF">HNP52_002692</name>
</gene>
<evidence type="ECO:0000256" key="9">
    <source>
        <dbReference type="RuleBase" id="RU003357"/>
    </source>
</evidence>
<evidence type="ECO:0000256" key="7">
    <source>
        <dbReference type="ARBA" id="ARBA00023237"/>
    </source>
</evidence>
<evidence type="ECO:0000256" key="3">
    <source>
        <dbReference type="ARBA" id="ARBA00022452"/>
    </source>
</evidence>
<dbReference type="InterPro" id="IPR037066">
    <property type="entry name" value="Plug_dom_sf"/>
</dbReference>
<keyword evidence="14" id="KW-1185">Reference proteome</keyword>
<reference evidence="13 14" key="1">
    <citation type="submission" date="2020-08" db="EMBL/GenBank/DDBJ databases">
        <title>Functional genomics of gut bacteria from endangered species of beetles.</title>
        <authorList>
            <person name="Carlos-Shanley C."/>
        </authorList>
    </citation>
    <scope>NUCLEOTIDE SEQUENCE [LARGE SCALE GENOMIC DNA]</scope>
    <source>
        <strain evidence="13 14">S00224</strain>
    </source>
</reference>
<keyword evidence="4 8" id="KW-0812">Transmembrane</keyword>
<protein>
    <submittedName>
        <fullName evidence="13">TonB-dependent receptor</fullName>
    </submittedName>
</protein>
<dbReference type="Pfam" id="PF00593">
    <property type="entry name" value="TonB_dep_Rec_b-barrel"/>
    <property type="match status" value="1"/>
</dbReference>
<feature type="signal peptide" evidence="10">
    <location>
        <begin position="1"/>
        <end position="27"/>
    </location>
</feature>
<dbReference type="InterPro" id="IPR036942">
    <property type="entry name" value="Beta-barrel_TonB_sf"/>
</dbReference>
<evidence type="ECO:0000256" key="10">
    <source>
        <dbReference type="SAM" id="SignalP"/>
    </source>
</evidence>
<dbReference type="InterPro" id="IPR000531">
    <property type="entry name" value="Beta-barrel_TonB"/>
</dbReference>
<dbReference type="InterPro" id="IPR012910">
    <property type="entry name" value="Plug_dom"/>
</dbReference>
<dbReference type="NCBIfam" id="TIGR01782">
    <property type="entry name" value="TonB-Xanth-Caul"/>
    <property type="match status" value="1"/>
</dbReference>
<dbReference type="RefSeq" id="WP_184167886.1">
    <property type="nucleotide sequence ID" value="NZ_JACHLN010000002.1"/>
</dbReference>
<proteinExistence type="inferred from homology"/>
<evidence type="ECO:0000259" key="11">
    <source>
        <dbReference type="Pfam" id="PF00593"/>
    </source>
</evidence>
<evidence type="ECO:0000256" key="5">
    <source>
        <dbReference type="ARBA" id="ARBA00023077"/>
    </source>
</evidence>
<comment type="subcellular location">
    <subcellularLocation>
        <location evidence="1 8">Cell outer membrane</location>
        <topology evidence="1 8">Multi-pass membrane protein</topology>
    </subcellularLocation>
</comment>
<keyword evidence="7 8" id="KW-0998">Cell outer membrane</keyword>
<dbReference type="EMBL" id="JACHLN010000002">
    <property type="protein sequence ID" value="MBB4839623.1"/>
    <property type="molecule type" value="Genomic_DNA"/>
</dbReference>
<name>A0A7W7K2Y4_9SPHN</name>
<feature type="domain" description="TonB-dependent receptor plug" evidence="12">
    <location>
        <begin position="66"/>
        <end position="161"/>
    </location>
</feature>
<dbReference type="PROSITE" id="PS52016">
    <property type="entry name" value="TONB_DEPENDENT_REC_3"/>
    <property type="match status" value="1"/>
</dbReference>
<keyword evidence="3 8" id="KW-1134">Transmembrane beta strand</keyword>
<dbReference type="PANTHER" id="PTHR40980">
    <property type="entry name" value="PLUG DOMAIN-CONTAINING PROTEIN"/>
    <property type="match status" value="1"/>
</dbReference>
<evidence type="ECO:0000256" key="6">
    <source>
        <dbReference type="ARBA" id="ARBA00023136"/>
    </source>
</evidence>
<dbReference type="SUPFAM" id="SSF56935">
    <property type="entry name" value="Porins"/>
    <property type="match status" value="1"/>
</dbReference>
<feature type="chain" id="PRO_5031010397" evidence="10">
    <location>
        <begin position="28"/>
        <end position="929"/>
    </location>
</feature>
<keyword evidence="10" id="KW-0732">Signal</keyword>
<evidence type="ECO:0000256" key="1">
    <source>
        <dbReference type="ARBA" id="ARBA00004571"/>
    </source>
</evidence>
<dbReference type="Proteomes" id="UP000575241">
    <property type="component" value="Unassembled WGS sequence"/>
</dbReference>
<keyword evidence="6 8" id="KW-0472">Membrane</keyword>
<evidence type="ECO:0000313" key="14">
    <source>
        <dbReference type="Proteomes" id="UP000575241"/>
    </source>
</evidence>
<evidence type="ECO:0000256" key="8">
    <source>
        <dbReference type="PROSITE-ProRule" id="PRU01360"/>
    </source>
</evidence>
<dbReference type="Pfam" id="PF07715">
    <property type="entry name" value="Plug"/>
    <property type="match status" value="1"/>
</dbReference>
<dbReference type="Gene3D" id="2.40.170.20">
    <property type="entry name" value="TonB-dependent receptor, beta-barrel domain"/>
    <property type="match status" value="1"/>
</dbReference>
<dbReference type="Gene3D" id="2.170.130.10">
    <property type="entry name" value="TonB-dependent receptor, plug domain"/>
    <property type="match status" value="1"/>
</dbReference>
<keyword evidence="2 8" id="KW-0813">Transport</keyword>
<comment type="similarity">
    <text evidence="8 9">Belongs to the TonB-dependent receptor family.</text>
</comment>
<feature type="domain" description="TonB-dependent receptor-like beta-barrel" evidence="11">
    <location>
        <begin position="399"/>
        <end position="892"/>
    </location>
</feature>
<dbReference type="GO" id="GO:0009279">
    <property type="term" value="C:cell outer membrane"/>
    <property type="evidence" value="ECO:0007669"/>
    <property type="project" value="UniProtKB-SubCell"/>
</dbReference>
<dbReference type="InterPro" id="IPR039426">
    <property type="entry name" value="TonB-dep_rcpt-like"/>
</dbReference>